<organism evidence="2 3">
    <name type="scientific">Paenibacillus xerothermodurans</name>
    <dbReference type="NCBI Taxonomy" id="1977292"/>
    <lineage>
        <taxon>Bacteria</taxon>
        <taxon>Bacillati</taxon>
        <taxon>Bacillota</taxon>
        <taxon>Bacilli</taxon>
        <taxon>Bacillales</taxon>
        <taxon>Paenibacillaceae</taxon>
        <taxon>Paenibacillus</taxon>
    </lineage>
</organism>
<proteinExistence type="predicted"/>
<evidence type="ECO:0000259" key="1">
    <source>
        <dbReference type="PROSITE" id="PS51186"/>
    </source>
</evidence>
<dbReference type="Gene3D" id="3.40.630.30">
    <property type="match status" value="1"/>
</dbReference>
<name>A0A2W1N7X7_PAEXE</name>
<accession>A0A2W1N7X7</accession>
<dbReference type="SUPFAM" id="SSF55729">
    <property type="entry name" value="Acyl-CoA N-acyltransferases (Nat)"/>
    <property type="match status" value="1"/>
</dbReference>
<dbReference type="AlphaFoldDB" id="A0A2W1N7X7"/>
<dbReference type="InterPro" id="IPR016181">
    <property type="entry name" value="Acyl_CoA_acyltransferase"/>
</dbReference>
<protein>
    <submittedName>
        <fullName evidence="2">GNAT family acetyltransferase</fullName>
    </submittedName>
</protein>
<dbReference type="Proteomes" id="UP000214746">
    <property type="component" value="Unassembled WGS sequence"/>
</dbReference>
<dbReference type="GO" id="GO:0016747">
    <property type="term" value="F:acyltransferase activity, transferring groups other than amino-acyl groups"/>
    <property type="evidence" value="ECO:0007669"/>
    <property type="project" value="InterPro"/>
</dbReference>
<dbReference type="CDD" id="cd04301">
    <property type="entry name" value="NAT_SF"/>
    <property type="match status" value="1"/>
</dbReference>
<evidence type="ECO:0000313" key="3">
    <source>
        <dbReference type="Proteomes" id="UP000214746"/>
    </source>
</evidence>
<feature type="domain" description="N-acetyltransferase" evidence="1">
    <location>
        <begin position="14"/>
        <end position="157"/>
    </location>
</feature>
<dbReference type="PANTHER" id="PTHR39173:SF1">
    <property type="entry name" value="ACETYLTRANSFERASE"/>
    <property type="match status" value="1"/>
</dbReference>
<dbReference type="InterPro" id="IPR000182">
    <property type="entry name" value="GNAT_dom"/>
</dbReference>
<reference evidence="2" key="1">
    <citation type="submission" date="2018-06" db="EMBL/GenBank/DDBJ databases">
        <title>Paenibacillus xerothermodurans sp. nov. an extremely dry heat resistant spore forming bacterium isolated from the soil of Cape Canaveral, Florida.</title>
        <authorList>
            <person name="Seuylemezian A."/>
            <person name="Kaur N."/>
            <person name="Patil P."/>
            <person name="Patil P."/>
            <person name="Mayilraj S."/>
            <person name="Vaishampayan P."/>
        </authorList>
    </citation>
    <scope>NUCLEOTIDE SEQUENCE [LARGE SCALE GENOMIC DNA]</scope>
    <source>
        <strain evidence="2">ATCC 27380</strain>
    </source>
</reference>
<dbReference type="Pfam" id="PF13302">
    <property type="entry name" value="Acetyltransf_3"/>
    <property type="match status" value="1"/>
</dbReference>
<keyword evidence="3" id="KW-1185">Reference proteome</keyword>
<gene>
    <name evidence="2" type="ORF">CBW46_013470</name>
</gene>
<dbReference type="EMBL" id="NHRJ02000007">
    <property type="protein sequence ID" value="PZE20497.1"/>
    <property type="molecule type" value="Genomic_DNA"/>
</dbReference>
<sequence length="157" mass="17686">MLHEWNATGEILVPFTLGLDPSDFPAMLKLLEGYRTGNQIPDGYVPHSTFWLVNADRRVLGAVNIRHRLNDNLRQIGGHIGYGIRPSERRKGHATELLRLALIEARNIGIERALVHCRKTNVGSARVIQKNGGVLESEETDTAGQVVQRYWIEMVPR</sequence>
<dbReference type="PROSITE" id="PS51186">
    <property type="entry name" value="GNAT"/>
    <property type="match status" value="1"/>
</dbReference>
<dbReference type="PANTHER" id="PTHR39173">
    <property type="entry name" value="ACETYLTRANSFERASE"/>
    <property type="match status" value="1"/>
</dbReference>
<dbReference type="OrthoDB" id="9797989at2"/>
<comment type="caution">
    <text evidence="2">The sequence shown here is derived from an EMBL/GenBank/DDBJ whole genome shotgun (WGS) entry which is preliminary data.</text>
</comment>
<evidence type="ECO:0000313" key="2">
    <source>
        <dbReference type="EMBL" id="PZE20497.1"/>
    </source>
</evidence>